<evidence type="ECO:0000259" key="3">
    <source>
        <dbReference type="PROSITE" id="PS51186"/>
    </source>
</evidence>
<evidence type="ECO:0000313" key="4">
    <source>
        <dbReference type="EMBL" id="QJR12264.1"/>
    </source>
</evidence>
<evidence type="ECO:0000313" key="5">
    <source>
        <dbReference type="Proteomes" id="UP000501534"/>
    </source>
</evidence>
<dbReference type="InterPro" id="IPR050832">
    <property type="entry name" value="Bact_Acetyltransf"/>
</dbReference>
<dbReference type="PANTHER" id="PTHR43877:SF1">
    <property type="entry name" value="ACETYLTRANSFERASE"/>
    <property type="match status" value="1"/>
</dbReference>
<dbReference type="Gene3D" id="3.40.630.30">
    <property type="match status" value="1"/>
</dbReference>
<organism evidence="4 5">
    <name type="scientific">Usitatibacter rugosus</name>
    <dbReference type="NCBI Taxonomy" id="2732067"/>
    <lineage>
        <taxon>Bacteria</taxon>
        <taxon>Pseudomonadati</taxon>
        <taxon>Pseudomonadota</taxon>
        <taxon>Betaproteobacteria</taxon>
        <taxon>Nitrosomonadales</taxon>
        <taxon>Usitatibacteraceae</taxon>
        <taxon>Usitatibacter</taxon>
    </lineage>
</organism>
<feature type="domain" description="N-acetyltransferase" evidence="3">
    <location>
        <begin position="1"/>
        <end position="159"/>
    </location>
</feature>
<dbReference type="PANTHER" id="PTHR43877">
    <property type="entry name" value="AMINOALKYLPHOSPHONATE N-ACETYLTRANSFERASE-RELATED-RELATED"/>
    <property type="match status" value="1"/>
</dbReference>
<evidence type="ECO:0000256" key="1">
    <source>
        <dbReference type="ARBA" id="ARBA00022679"/>
    </source>
</evidence>
<dbReference type="EMBL" id="CP053069">
    <property type="protein sequence ID" value="QJR12264.1"/>
    <property type="molecule type" value="Genomic_DNA"/>
</dbReference>
<dbReference type="GO" id="GO:0016747">
    <property type="term" value="F:acyltransferase activity, transferring groups other than amino-acyl groups"/>
    <property type="evidence" value="ECO:0007669"/>
    <property type="project" value="InterPro"/>
</dbReference>
<reference evidence="4 5" key="1">
    <citation type="submission" date="2020-04" db="EMBL/GenBank/DDBJ databases">
        <title>Usitatibacter rugosus gen. nov., sp. nov. and Usitatibacter palustris sp. nov., novel members of Usitatibacteraceae fam. nov. within the order Nitrosomonadales isolated from soil.</title>
        <authorList>
            <person name="Huber K.J."/>
            <person name="Neumann-Schaal M."/>
            <person name="Geppert A."/>
            <person name="Luckner M."/>
            <person name="Wanner G."/>
            <person name="Overmann J."/>
        </authorList>
    </citation>
    <scope>NUCLEOTIDE SEQUENCE [LARGE SCALE GENOMIC DNA]</scope>
    <source>
        <strain evidence="4 5">0125_3</strain>
    </source>
</reference>
<dbReference type="CDD" id="cd04301">
    <property type="entry name" value="NAT_SF"/>
    <property type="match status" value="1"/>
</dbReference>
<dbReference type="KEGG" id="uru:DSM104443_03349"/>
<dbReference type="AlphaFoldDB" id="A0A6M4H0U7"/>
<keyword evidence="1" id="KW-0808">Transferase</keyword>
<name>A0A6M4H0U7_9PROT</name>
<dbReference type="InterPro" id="IPR016181">
    <property type="entry name" value="Acyl_CoA_acyltransferase"/>
</dbReference>
<keyword evidence="2" id="KW-0012">Acyltransferase</keyword>
<dbReference type="Proteomes" id="UP000501534">
    <property type="component" value="Chromosome"/>
</dbReference>
<dbReference type="InterPro" id="IPR000182">
    <property type="entry name" value="GNAT_dom"/>
</dbReference>
<evidence type="ECO:0000256" key="2">
    <source>
        <dbReference type="ARBA" id="ARBA00023315"/>
    </source>
</evidence>
<dbReference type="PROSITE" id="PS51186">
    <property type="entry name" value="GNAT"/>
    <property type="match status" value="1"/>
</dbReference>
<accession>A0A6M4H0U7</accession>
<dbReference type="RefSeq" id="WP_171094322.1">
    <property type="nucleotide sequence ID" value="NZ_CP053069.1"/>
</dbReference>
<keyword evidence="5" id="KW-1185">Reference proteome</keyword>
<dbReference type="SUPFAM" id="SSF55729">
    <property type="entry name" value="Acyl-CoA N-acyltransferases (Nat)"/>
    <property type="match status" value="1"/>
</dbReference>
<dbReference type="Pfam" id="PF00583">
    <property type="entry name" value="Acetyltransf_1"/>
    <property type="match status" value="1"/>
</dbReference>
<protein>
    <recommendedName>
        <fullName evidence="3">N-acetyltransferase domain-containing protein</fullName>
    </recommendedName>
</protein>
<sequence length="165" mass="18094">MILRPIAPSDQAVLWDLLHVALWDPPPAGLRPREVLDHPGVRIYAEDWGLREGDVGVIGEIDGRIAGGCWMRLLKDGVGLGYVDNATPQLGIALFPAFQHQGHGKELMRGALKAAKAHGYAQVSLTVHPENSASRLYAKCGFVERELRRTYRLMVCELGPRPAPA</sequence>
<gene>
    <name evidence="4" type="ORF">DSM104443_03349</name>
</gene>
<proteinExistence type="predicted"/>